<dbReference type="PANTHER" id="PTHR36447:SF1">
    <property type="entry name" value="BETA-GALACTOSIDASE GANA"/>
    <property type="match status" value="1"/>
</dbReference>
<evidence type="ECO:0000259" key="8">
    <source>
        <dbReference type="Pfam" id="PF08532"/>
    </source>
</evidence>
<evidence type="ECO:0000256" key="3">
    <source>
        <dbReference type="ARBA" id="ARBA00012756"/>
    </source>
</evidence>
<dbReference type="InterPro" id="IPR017853">
    <property type="entry name" value="GH"/>
</dbReference>
<comment type="catalytic activity">
    <reaction evidence="1 6">
        <text>Hydrolysis of terminal non-reducing beta-D-galactose residues in beta-D-galactosides.</text>
        <dbReference type="EC" id="3.2.1.23"/>
    </reaction>
</comment>
<organism evidence="9 10">
    <name type="scientific">Dactylosporangium darangshiense</name>
    <dbReference type="NCBI Taxonomy" id="579108"/>
    <lineage>
        <taxon>Bacteria</taxon>
        <taxon>Bacillati</taxon>
        <taxon>Actinomycetota</taxon>
        <taxon>Actinomycetes</taxon>
        <taxon>Micromonosporales</taxon>
        <taxon>Micromonosporaceae</taxon>
        <taxon>Dactylosporangium</taxon>
    </lineage>
</organism>
<comment type="similarity">
    <text evidence="2 6">Belongs to the glycosyl hydrolase 42 family.</text>
</comment>
<reference evidence="10" key="1">
    <citation type="journal article" date="2019" name="Int. J. Syst. Evol. Microbiol.">
        <title>The Global Catalogue of Microorganisms (GCM) 10K type strain sequencing project: providing services to taxonomists for standard genome sequencing and annotation.</title>
        <authorList>
            <consortium name="The Broad Institute Genomics Platform"/>
            <consortium name="The Broad Institute Genome Sequencing Center for Infectious Disease"/>
            <person name="Wu L."/>
            <person name="Ma J."/>
        </authorList>
    </citation>
    <scope>NUCLEOTIDE SEQUENCE [LARGE SCALE GENOMIC DNA]</scope>
    <source>
        <strain evidence="10">JCM 17441</strain>
    </source>
</reference>
<protein>
    <recommendedName>
        <fullName evidence="3 6">Beta-galactosidase</fullName>
        <shortName evidence="6">Beta-gal</shortName>
        <ecNumber evidence="3 6">3.2.1.23</ecNumber>
    </recommendedName>
</protein>
<keyword evidence="5 6" id="KW-0326">Glycosidase</keyword>
<dbReference type="PIRSF" id="PIRSF001084">
    <property type="entry name" value="B-galactosidase"/>
    <property type="match status" value="1"/>
</dbReference>
<evidence type="ECO:0000256" key="2">
    <source>
        <dbReference type="ARBA" id="ARBA00005940"/>
    </source>
</evidence>
<feature type="domain" description="Beta-galactosidase trimerisation" evidence="8">
    <location>
        <begin position="398"/>
        <end position="599"/>
    </location>
</feature>
<dbReference type="EC" id="3.2.1.23" evidence="3 6"/>
<dbReference type="Gene3D" id="3.40.50.880">
    <property type="match status" value="1"/>
</dbReference>
<proteinExistence type="inferred from homology"/>
<evidence type="ECO:0000256" key="4">
    <source>
        <dbReference type="ARBA" id="ARBA00022801"/>
    </source>
</evidence>
<dbReference type="SUPFAM" id="SSF52317">
    <property type="entry name" value="Class I glutamine amidotransferase-like"/>
    <property type="match status" value="1"/>
</dbReference>
<sequence length="646" mass="70493">MGEAQLGGLAGIAYGGDYTPEQWPEEVWGRDVELMRDAGVNLVSLGMFNWALLEPAPGVYTFEWLDRVLELLHGAGIRVDLGTPSAAPPPWFARHHPGARLVDRAGHTLGQGGRQSFCPSSPEYAAAAANIADRLGRRYGDHPALALWHVHNEFAGVNAHCYCGTCGAAFRAWLRARHGDLATLNAAWGTAFWGQRYGDWEEIEPPRVAPTAVNPAQQLDYLRFCSDTHLANYRRERDVLRGHSPGVPITTNFMIANCKWLDYWKWAGEVDIVANDHYLASERTDRHVELAMCADLTRSLAGGAPWLLMEHSTSAVNWQPRNIAKRPGELARNSMAHVARGADGVMFFQWRASRFGAEKFHSAMLPQAGTGTRIWREVTDLGARLAGLGELRGTRVAADVAVVWDWEAWWALELEWRPSVDVTFRERVEAYYARLWEAHLTVDFVHPEAALGRYPLVVVPSLYLTTAAAAKNLDAYVSGGGTLVVSYFSGVVDANDAVPDGAYPGALRDLLGITVEEFLPLRDGERVSLSDGSSADVWAEDVHLAGASAVVSYVDGPAPGSPAVTRHERGRGAAWYVSTRLSDTDLGRLLARVCADAGLAAADLPAAVELVRRPPFAVAINHGTEPAEVRGTTVPAGEILVYREEA</sequence>
<accession>A0ABP8D8L5</accession>
<evidence type="ECO:0000313" key="10">
    <source>
        <dbReference type="Proteomes" id="UP001500620"/>
    </source>
</evidence>
<dbReference type="InterPro" id="IPR003476">
    <property type="entry name" value="Glyco_hydro_42"/>
</dbReference>
<dbReference type="Pfam" id="PF08532">
    <property type="entry name" value="Glyco_hydro_42M"/>
    <property type="match status" value="1"/>
</dbReference>
<dbReference type="RefSeq" id="WP_345127904.1">
    <property type="nucleotide sequence ID" value="NZ_BAABAT010000008.1"/>
</dbReference>
<dbReference type="Proteomes" id="UP001500620">
    <property type="component" value="Unassembled WGS sequence"/>
</dbReference>
<comment type="caution">
    <text evidence="9">The sequence shown here is derived from an EMBL/GenBank/DDBJ whole genome shotgun (WGS) entry which is preliminary data.</text>
</comment>
<dbReference type="Gene3D" id="3.20.20.80">
    <property type="entry name" value="Glycosidases"/>
    <property type="match status" value="1"/>
</dbReference>
<dbReference type="InterPro" id="IPR013738">
    <property type="entry name" value="Beta_galactosidase_Trimer"/>
</dbReference>
<keyword evidence="10" id="KW-1185">Reference proteome</keyword>
<name>A0ABP8D8L5_9ACTN</name>
<dbReference type="InterPro" id="IPR029062">
    <property type="entry name" value="Class_I_gatase-like"/>
</dbReference>
<evidence type="ECO:0000256" key="5">
    <source>
        <dbReference type="ARBA" id="ARBA00023295"/>
    </source>
</evidence>
<evidence type="ECO:0000259" key="7">
    <source>
        <dbReference type="Pfam" id="PF02449"/>
    </source>
</evidence>
<gene>
    <name evidence="9" type="ORF">GCM10022255_034520</name>
</gene>
<dbReference type="PANTHER" id="PTHR36447">
    <property type="entry name" value="BETA-GALACTOSIDASE GANA"/>
    <property type="match status" value="1"/>
</dbReference>
<dbReference type="SUPFAM" id="SSF51445">
    <property type="entry name" value="(Trans)glycosidases"/>
    <property type="match status" value="1"/>
</dbReference>
<evidence type="ECO:0000256" key="6">
    <source>
        <dbReference type="PIRNR" id="PIRNR001084"/>
    </source>
</evidence>
<evidence type="ECO:0000313" key="9">
    <source>
        <dbReference type="EMBL" id="GAA4249638.1"/>
    </source>
</evidence>
<feature type="domain" description="Glycoside hydrolase family 42 N-terminal" evidence="7">
    <location>
        <begin position="17"/>
        <end position="386"/>
    </location>
</feature>
<evidence type="ECO:0000256" key="1">
    <source>
        <dbReference type="ARBA" id="ARBA00001412"/>
    </source>
</evidence>
<dbReference type="InterPro" id="IPR013529">
    <property type="entry name" value="Glyco_hydro_42_N"/>
</dbReference>
<keyword evidence="4 6" id="KW-0378">Hydrolase</keyword>
<dbReference type="Pfam" id="PF02449">
    <property type="entry name" value="Glyco_hydro_42"/>
    <property type="match status" value="1"/>
</dbReference>
<dbReference type="CDD" id="cd03143">
    <property type="entry name" value="A4_beta-galactosidase_middle_domain"/>
    <property type="match status" value="1"/>
</dbReference>
<dbReference type="EMBL" id="BAABAT010000008">
    <property type="protein sequence ID" value="GAA4249638.1"/>
    <property type="molecule type" value="Genomic_DNA"/>
</dbReference>